<dbReference type="STRING" id="880071.Fleli_1361"/>
<keyword evidence="1" id="KW-0378">Hydrolase</keyword>
<dbReference type="InterPro" id="IPR001932">
    <property type="entry name" value="PPM-type_phosphatase-like_dom"/>
</dbReference>
<dbReference type="InterPro" id="IPR011006">
    <property type="entry name" value="CheY-like_superfamily"/>
</dbReference>
<dbReference type="SMART" id="SM00448">
    <property type="entry name" value="REC"/>
    <property type="match status" value="1"/>
</dbReference>
<dbReference type="PANTHER" id="PTHR43156">
    <property type="entry name" value="STAGE II SPORULATION PROTEIN E-RELATED"/>
    <property type="match status" value="1"/>
</dbReference>
<organism evidence="4 5">
    <name type="scientific">Bernardetia litoralis (strain ATCC 23117 / DSM 6794 / NBRC 15988 / NCIMB 1366 / Fx l1 / Sio-4)</name>
    <name type="common">Flexibacter litoralis</name>
    <dbReference type="NCBI Taxonomy" id="880071"/>
    <lineage>
        <taxon>Bacteria</taxon>
        <taxon>Pseudomonadati</taxon>
        <taxon>Bacteroidota</taxon>
        <taxon>Cytophagia</taxon>
        <taxon>Cytophagales</taxon>
        <taxon>Bernardetiaceae</taxon>
        <taxon>Bernardetia</taxon>
    </lineage>
</organism>
<keyword evidence="2" id="KW-0597">Phosphoprotein</keyword>
<dbReference type="eggNOG" id="COG0784">
    <property type="taxonomic scope" value="Bacteria"/>
</dbReference>
<gene>
    <name evidence="4" type="ordered locus">Fleli_1361</name>
</gene>
<dbReference type="EMBL" id="CP003345">
    <property type="protein sequence ID" value="AFM03793.1"/>
    <property type="molecule type" value="Genomic_DNA"/>
</dbReference>
<dbReference type="Proteomes" id="UP000006054">
    <property type="component" value="Chromosome"/>
</dbReference>
<dbReference type="SUPFAM" id="SSF52172">
    <property type="entry name" value="CheY-like"/>
    <property type="match status" value="1"/>
</dbReference>
<dbReference type="GO" id="GO:0016791">
    <property type="term" value="F:phosphatase activity"/>
    <property type="evidence" value="ECO:0007669"/>
    <property type="project" value="TreeGrafter"/>
</dbReference>
<dbReference type="SMART" id="SM00331">
    <property type="entry name" value="PP2C_SIG"/>
    <property type="match status" value="1"/>
</dbReference>
<name>I4AIK8_BERLS</name>
<dbReference type="InterPro" id="IPR052016">
    <property type="entry name" value="Bact_Sigma-Reg"/>
</dbReference>
<evidence type="ECO:0000256" key="2">
    <source>
        <dbReference type="PROSITE-ProRule" id="PRU00169"/>
    </source>
</evidence>
<accession>I4AIK8</accession>
<proteinExistence type="predicted"/>
<dbReference type="HOGENOM" id="CLU_694159_0_0_10"/>
<dbReference type="PANTHER" id="PTHR43156:SF9">
    <property type="entry name" value="HAMP DOMAIN-CONTAINING PROTEIN"/>
    <property type="match status" value="1"/>
</dbReference>
<dbReference type="AlphaFoldDB" id="I4AIK8"/>
<protein>
    <submittedName>
        <fullName evidence="4">SpoIIE-like protein with response regulator receiver domain</fullName>
    </submittedName>
</protein>
<reference evidence="5" key="1">
    <citation type="submission" date="2012-06" db="EMBL/GenBank/DDBJ databases">
        <title>The complete genome of Flexibacter litoralis DSM 6794.</title>
        <authorList>
            <person name="Lucas S."/>
            <person name="Copeland A."/>
            <person name="Lapidus A."/>
            <person name="Glavina del Rio T."/>
            <person name="Dalin E."/>
            <person name="Tice H."/>
            <person name="Bruce D."/>
            <person name="Goodwin L."/>
            <person name="Pitluck S."/>
            <person name="Peters L."/>
            <person name="Ovchinnikova G."/>
            <person name="Lu M."/>
            <person name="Kyrpides N."/>
            <person name="Mavromatis K."/>
            <person name="Ivanova N."/>
            <person name="Brettin T."/>
            <person name="Detter J.C."/>
            <person name="Han C."/>
            <person name="Larimer F."/>
            <person name="Land M."/>
            <person name="Hauser L."/>
            <person name="Markowitz V."/>
            <person name="Cheng J.-F."/>
            <person name="Hugenholtz P."/>
            <person name="Woyke T."/>
            <person name="Wu D."/>
            <person name="Spring S."/>
            <person name="Lang E."/>
            <person name="Kopitz M."/>
            <person name="Brambilla E."/>
            <person name="Klenk H.-P."/>
            <person name="Eisen J.A."/>
        </authorList>
    </citation>
    <scope>NUCLEOTIDE SEQUENCE [LARGE SCALE GENOMIC DNA]</scope>
    <source>
        <strain evidence="5">ATCC 23117 / DSM 6794 / NBRC 15988 / NCIMB 1366 / Sio-4</strain>
    </source>
</reference>
<keyword evidence="5" id="KW-1185">Reference proteome</keyword>
<evidence type="ECO:0000313" key="4">
    <source>
        <dbReference type="EMBL" id="AFM03793.1"/>
    </source>
</evidence>
<dbReference type="Pfam" id="PF07228">
    <property type="entry name" value="SpoIIE"/>
    <property type="match status" value="1"/>
</dbReference>
<dbReference type="GO" id="GO:0000160">
    <property type="term" value="P:phosphorelay signal transduction system"/>
    <property type="evidence" value="ECO:0007669"/>
    <property type="project" value="InterPro"/>
</dbReference>
<dbReference type="Gene3D" id="3.40.50.2300">
    <property type="match status" value="1"/>
</dbReference>
<evidence type="ECO:0000259" key="3">
    <source>
        <dbReference type="PROSITE" id="PS50110"/>
    </source>
</evidence>
<dbReference type="Pfam" id="PF00072">
    <property type="entry name" value="Response_reg"/>
    <property type="match status" value="1"/>
</dbReference>
<dbReference type="eggNOG" id="COG2208">
    <property type="taxonomic scope" value="Bacteria"/>
</dbReference>
<feature type="modified residue" description="4-aspartylphosphate" evidence="2">
    <location>
        <position position="62"/>
    </location>
</feature>
<dbReference type="PROSITE" id="PS50110">
    <property type="entry name" value="RESPONSE_REGULATORY"/>
    <property type="match status" value="1"/>
</dbReference>
<dbReference type="InterPro" id="IPR001789">
    <property type="entry name" value="Sig_transdc_resp-reg_receiver"/>
</dbReference>
<evidence type="ECO:0000256" key="1">
    <source>
        <dbReference type="ARBA" id="ARBA00022801"/>
    </source>
</evidence>
<sequence>MNKKVILCVDDEFIILNSLKKELQRYFSDSMTIEIAESGKEGLEAIEFLTSKRKEIVIIISDYIMPNMQGDKFLIEAHKHLPVAMKILLTGEANIEGVTNVINKTNLYRYISKPWDKNDLIMTVESAIEMYESNKQIKLQTRQIQDSIRYAENIQSAILPPQDYLDSCLPNHFIFYRPKDLVSGDFYWCKKINNKVIIAVADCTGHGVPGAFMSLIGHQLLNRTILEKKIYSPDKILENMNKVIGELWSGKQSRTQDGMEIAICVIDEKTKKVDFAGARRPICIVENNELFCVKGDKAAIDGKEGVSYTKHEFELKMDSYVYLYSDGYQDQFGGEKNKRFMSQNLKSLFLNISIKTTKEQLEEVTNTFDNWKENQEQRDDVLVVGIKI</sequence>
<feature type="domain" description="Response regulatory" evidence="3">
    <location>
        <begin position="5"/>
        <end position="128"/>
    </location>
</feature>
<dbReference type="KEGG" id="fli:Fleli_1361"/>
<dbReference type="InterPro" id="IPR036457">
    <property type="entry name" value="PPM-type-like_dom_sf"/>
</dbReference>
<dbReference type="Gene3D" id="3.60.40.10">
    <property type="entry name" value="PPM-type phosphatase domain"/>
    <property type="match status" value="1"/>
</dbReference>
<dbReference type="OrthoDB" id="9763484at2"/>
<evidence type="ECO:0000313" key="5">
    <source>
        <dbReference type="Proteomes" id="UP000006054"/>
    </source>
</evidence>
<dbReference type="RefSeq" id="WP_014797250.1">
    <property type="nucleotide sequence ID" value="NC_018018.1"/>
</dbReference>